<evidence type="ECO:0000313" key="2">
    <source>
        <dbReference type="EMBL" id="GCF06944.1"/>
    </source>
</evidence>
<dbReference type="Proteomes" id="UP000322530">
    <property type="component" value="Unassembled WGS sequence"/>
</dbReference>
<organism evidence="2 3">
    <name type="scientific">Dictyobacter arantiisoli</name>
    <dbReference type="NCBI Taxonomy" id="2014874"/>
    <lineage>
        <taxon>Bacteria</taxon>
        <taxon>Bacillati</taxon>
        <taxon>Chloroflexota</taxon>
        <taxon>Ktedonobacteria</taxon>
        <taxon>Ktedonobacterales</taxon>
        <taxon>Dictyobacteraceae</taxon>
        <taxon>Dictyobacter</taxon>
    </lineage>
</organism>
<accession>A0A5A5T7P1</accession>
<dbReference type="RefSeq" id="WP_149399995.1">
    <property type="nucleotide sequence ID" value="NZ_BIXY01000004.1"/>
</dbReference>
<proteinExistence type="predicted"/>
<protein>
    <submittedName>
        <fullName evidence="2">Uncharacterized protein</fullName>
    </submittedName>
</protein>
<evidence type="ECO:0000313" key="3">
    <source>
        <dbReference type="Proteomes" id="UP000322530"/>
    </source>
</evidence>
<gene>
    <name evidence="2" type="ORF">KDI_05080</name>
</gene>
<keyword evidence="1" id="KW-0472">Membrane</keyword>
<keyword evidence="1" id="KW-1133">Transmembrane helix</keyword>
<dbReference type="AlphaFoldDB" id="A0A5A5T7P1"/>
<keyword evidence="1" id="KW-0812">Transmembrane</keyword>
<dbReference type="EMBL" id="BIXY01000004">
    <property type="protein sequence ID" value="GCF06944.1"/>
    <property type="molecule type" value="Genomic_DNA"/>
</dbReference>
<keyword evidence="3" id="KW-1185">Reference proteome</keyword>
<feature type="transmembrane region" description="Helical" evidence="1">
    <location>
        <begin position="66"/>
        <end position="88"/>
    </location>
</feature>
<sequence>MCKQKKQQSNILARVASPGQSYIIWGSLALVGAAFLCIINIVFIYASYKSAHPTLNLTLSDVLILLSGPLIIAGLLALIGIAAIIFGIKQHKHG</sequence>
<evidence type="ECO:0000256" key="1">
    <source>
        <dbReference type="SAM" id="Phobius"/>
    </source>
</evidence>
<feature type="transmembrane region" description="Helical" evidence="1">
    <location>
        <begin position="21"/>
        <end position="46"/>
    </location>
</feature>
<comment type="caution">
    <text evidence="2">The sequence shown here is derived from an EMBL/GenBank/DDBJ whole genome shotgun (WGS) entry which is preliminary data.</text>
</comment>
<reference evidence="2 3" key="1">
    <citation type="submission" date="2019-01" db="EMBL/GenBank/DDBJ databases">
        <title>Draft genome sequence of Dictyobacter sp. Uno17.</title>
        <authorList>
            <person name="Wang C.M."/>
            <person name="Zheng Y."/>
            <person name="Sakai Y."/>
            <person name="Abe K."/>
            <person name="Yokota A."/>
            <person name="Yabe S."/>
        </authorList>
    </citation>
    <scope>NUCLEOTIDE SEQUENCE [LARGE SCALE GENOMIC DNA]</scope>
    <source>
        <strain evidence="2 3">Uno17</strain>
    </source>
</reference>
<name>A0A5A5T7P1_9CHLR</name>